<dbReference type="EMBL" id="JAUDFV010000161">
    <property type="protein sequence ID" value="KAL2713030.1"/>
    <property type="molecule type" value="Genomic_DNA"/>
</dbReference>
<reference evidence="2 3" key="1">
    <citation type="journal article" date="2024" name="Ann. Entomol. Soc. Am.">
        <title>Genomic analyses of the southern and eastern yellowjacket wasps (Hymenoptera: Vespidae) reveal evolutionary signatures of social life.</title>
        <authorList>
            <person name="Catto M.A."/>
            <person name="Caine P.B."/>
            <person name="Orr S.E."/>
            <person name="Hunt B.G."/>
            <person name="Goodisman M.A.D."/>
        </authorList>
    </citation>
    <scope>NUCLEOTIDE SEQUENCE [LARGE SCALE GENOMIC DNA]</scope>
    <source>
        <strain evidence="2">233</strain>
        <tissue evidence="2">Head and thorax</tissue>
    </source>
</reference>
<feature type="compositionally biased region" description="Polar residues" evidence="1">
    <location>
        <begin position="1"/>
        <end position="14"/>
    </location>
</feature>
<sequence length="108" mass="12228">MHSDSAHPSASMQTARLDRRSISLAEYKEEEGGGGGEEEEGEEEARGRRAKGPEFSRQRSLDSVDGKSMARRRREERTQSPELSCEEKETQSQNQRKTQTERARGIFA</sequence>
<dbReference type="AlphaFoldDB" id="A0ABD1ZZY7"/>
<feature type="region of interest" description="Disordered" evidence="1">
    <location>
        <begin position="1"/>
        <end position="108"/>
    </location>
</feature>
<accession>A0ABD1ZZY7</accession>
<protein>
    <submittedName>
        <fullName evidence="2">Uncharacterized protein</fullName>
    </submittedName>
</protein>
<feature type="compositionally biased region" description="Basic and acidic residues" evidence="1">
    <location>
        <begin position="98"/>
        <end position="108"/>
    </location>
</feature>
<feature type="compositionally biased region" description="Basic and acidic residues" evidence="1">
    <location>
        <begin position="44"/>
        <end position="65"/>
    </location>
</feature>
<gene>
    <name evidence="2" type="ORF">V1478_017223</name>
</gene>
<feature type="compositionally biased region" description="Basic and acidic residues" evidence="1">
    <location>
        <begin position="16"/>
        <end position="31"/>
    </location>
</feature>
<keyword evidence="3" id="KW-1185">Reference proteome</keyword>
<name>A0ABD1ZZY7_VESSQ</name>
<dbReference type="Proteomes" id="UP001607302">
    <property type="component" value="Unassembled WGS sequence"/>
</dbReference>
<evidence type="ECO:0000313" key="2">
    <source>
        <dbReference type="EMBL" id="KAL2713030.1"/>
    </source>
</evidence>
<evidence type="ECO:0000313" key="3">
    <source>
        <dbReference type="Proteomes" id="UP001607302"/>
    </source>
</evidence>
<feature type="compositionally biased region" description="Basic and acidic residues" evidence="1">
    <location>
        <begin position="73"/>
        <end position="90"/>
    </location>
</feature>
<comment type="caution">
    <text evidence="2">The sequence shown here is derived from an EMBL/GenBank/DDBJ whole genome shotgun (WGS) entry which is preliminary data.</text>
</comment>
<organism evidence="2 3">
    <name type="scientific">Vespula squamosa</name>
    <name type="common">Southern yellow jacket</name>
    <name type="synonym">Wasp</name>
    <dbReference type="NCBI Taxonomy" id="30214"/>
    <lineage>
        <taxon>Eukaryota</taxon>
        <taxon>Metazoa</taxon>
        <taxon>Ecdysozoa</taxon>
        <taxon>Arthropoda</taxon>
        <taxon>Hexapoda</taxon>
        <taxon>Insecta</taxon>
        <taxon>Pterygota</taxon>
        <taxon>Neoptera</taxon>
        <taxon>Endopterygota</taxon>
        <taxon>Hymenoptera</taxon>
        <taxon>Apocrita</taxon>
        <taxon>Aculeata</taxon>
        <taxon>Vespoidea</taxon>
        <taxon>Vespidae</taxon>
        <taxon>Vespinae</taxon>
        <taxon>Vespula</taxon>
    </lineage>
</organism>
<evidence type="ECO:0000256" key="1">
    <source>
        <dbReference type="SAM" id="MobiDB-lite"/>
    </source>
</evidence>
<proteinExistence type="predicted"/>